<protein>
    <submittedName>
        <fullName evidence="3">DUF4382 domain-containing protein</fullName>
    </submittedName>
</protein>
<dbReference type="PROSITE" id="PS51257">
    <property type="entry name" value="PROKAR_LIPOPROTEIN"/>
    <property type="match status" value="1"/>
</dbReference>
<dbReference type="InterPro" id="IPR025491">
    <property type="entry name" value="DUF4382"/>
</dbReference>
<evidence type="ECO:0000259" key="2">
    <source>
        <dbReference type="Pfam" id="PF14321"/>
    </source>
</evidence>
<feature type="region of interest" description="Disordered" evidence="1">
    <location>
        <begin position="556"/>
        <end position="577"/>
    </location>
</feature>
<dbReference type="OrthoDB" id="206301at2157"/>
<dbReference type="AlphaFoldDB" id="A0A7D5L913"/>
<dbReference type="Proteomes" id="UP000509626">
    <property type="component" value="Chromosome"/>
</dbReference>
<feature type="region of interest" description="Disordered" evidence="1">
    <location>
        <begin position="76"/>
        <end position="122"/>
    </location>
</feature>
<sequence>MVRTGGNRRALAALAAALLVVTAGCGAGVTPGEDGSSGEGTGTVNFFISDQQNAIDQFEQLNVTVSAVILVRADAGNGTATPAGDGSGATDENGDGTGDDGNRTAEDGTEAPGPAEGERVTYGVDDVTVDLTELRGANATRLGAIDAPEGSYTQVVVRVESVEGTLTDGSEADVKLPSERLRLNKGFAVGNGESVDFVFDVTVFERGPNGYVLRPVAGESGTGDEVDIEALERGNGSAAGGGNANGSGNAGNGGDGAGNGANGNDGADDGDGSSDEANGNGADGTSGNGDVNADTEGSMTFYVSDEENAIGDFERLNVTVTAVGLHRAGDGDSGGWVERDVDDRTVDLTTLTGANATRLGTFGVGNGTYDRVFVHVGGIDGTLADGESVNVKLPSSKLQVDKRFTVGNGESVDFVYDMTAFEAGNSGKYILKPVVGESGTGDEVDIDPVDEDDSNEGDADDESADGDGSADDAALNASFVGDVSAGEEATVAVTRSGTGVENATVSVTQQADDGLSIVEFETDANGTATFDVDANATGLSVTVEDGGDEVELEREFEADGTDDGSGDSAALRAPLPG</sequence>
<feature type="compositionally biased region" description="Acidic residues" evidence="1">
    <location>
        <begin position="556"/>
        <end position="565"/>
    </location>
</feature>
<name>A0A7D5L913_9EURY</name>
<evidence type="ECO:0000313" key="3">
    <source>
        <dbReference type="EMBL" id="QLG60810.1"/>
    </source>
</evidence>
<feature type="region of interest" description="Disordered" evidence="1">
    <location>
        <begin position="437"/>
        <end position="472"/>
    </location>
</feature>
<dbReference type="KEGG" id="halu:HUG12_03225"/>
<feature type="domain" description="DUF4382" evidence="2">
    <location>
        <begin position="297"/>
        <end position="433"/>
    </location>
</feature>
<evidence type="ECO:0000256" key="1">
    <source>
        <dbReference type="SAM" id="MobiDB-lite"/>
    </source>
</evidence>
<dbReference type="GeneID" id="56036438"/>
<reference evidence="3 4" key="1">
    <citation type="submission" date="2020-06" db="EMBL/GenBank/DDBJ databases">
        <title>NJ-3-1, isolated from saline soil.</title>
        <authorList>
            <person name="Cui H.L."/>
            <person name="Shi X."/>
        </authorList>
    </citation>
    <scope>NUCLEOTIDE SEQUENCE [LARGE SCALE GENOMIC DNA]</scope>
    <source>
        <strain evidence="3 4">NJ-3-1</strain>
    </source>
</reference>
<gene>
    <name evidence="3" type="ORF">HUG12_03225</name>
</gene>
<organism evidence="3 4">
    <name type="scientific">Halorarum salinum</name>
    <dbReference type="NCBI Taxonomy" id="2743089"/>
    <lineage>
        <taxon>Archaea</taxon>
        <taxon>Methanobacteriati</taxon>
        <taxon>Methanobacteriota</taxon>
        <taxon>Stenosarchaea group</taxon>
        <taxon>Halobacteria</taxon>
        <taxon>Halobacteriales</taxon>
        <taxon>Haloferacaceae</taxon>
        <taxon>Halorarum</taxon>
    </lineage>
</organism>
<keyword evidence="4" id="KW-1185">Reference proteome</keyword>
<feature type="domain" description="DUF4382" evidence="2">
    <location>
        <begin position="41"/>
        <end position="215"/>
    </location>
</feature>
<dbReference type="RefSeq" id="WP_179267396.1">
    <property type="nucleotide sequence ID" value="NZ_CP058579.1"/>
</dbReference>
<feature type="region of interest" description="Disordered" evidence="1">
    <location>
        <begin position="234"/>
        <end position="293"/>
    </location>
</feature>
<accession>A0A7D5L913</accession>
<dbReference type="Pfam" id="PF14321">
    <property type="entry name" value="DUF4382"/>
    <property type="match status" value="2"/>
</dbReference>
<feature type="compositionally biased region" description="Acidic residues" evidence="1">
    <location>
        <begin position="440"/>
        <end position="470"/>
    </location>
</feature>
<dbReference type="EMBL" id="CP058579">
    <property type="protein sequence ID" value="QLG60810.1"/>
    <property type="molecule type" value="Genomic_DNA"/>
</dbReference>
<evidence type="ECO:0000313" key="4">
    <source>
        <dbReference type="Proteomes" id="UP000509626"/>
    </source>
</evidence>
<feature type="compositionally biased region" description="Gly residues" evidence="1">
    <location>
        <begin position="237"/>
        <end position="263"/>
    </location>
</feature>
<proteinExistence type="predicted"/>